<sequence length="31" mass="3589">MFPVRPKLQLFADLKVANMMHAANFFIFGFS</sequence>
<name>A0A8R1IRK3_CAEJA</name>
<dbReference type="EnsemblMetazoa" id="CJA35545.1">
    <property type="protein sequence ID" value="CJA35545.1"/>
    <property type="gene ID" value="WBGene00211392"/>
</dbReference>
<reference evidence="1" key="2">
    <citation type="submission" date="2022-06" db="UniProtKB">
        <authorList>
            <consortium name="EnsemblMetazoa"/>
        </authorList>
    </citation>
    <scope>IDENTIFICATION</scope>
    <source>
        <strain evidence="1">DF5081</strain>
    </source>
</reference>
<evidence type="ECO:0000313" key="2">
    <source>
        <dbReference type="Proteomes" id="UP000005237"/>
    </source>
</evidence>
<protein>
    <submittedName>
        <fullName evidence="1">Uncharacterized protein</fullName>
    </submittedName>
</protein>
<dbReference type="Proteomes" id="UP000005237">
    <property type="component" value="Unassembled WGS sequence"/>
</dbReference>
<evidence type="ECO:0000313" key="1">
    <source>
        <dbReference type="EnsemblMetazoa" id="CJA35545.1"/>
    </source>
</evidence>
<organism evidence="1 2">
    <name type="scientific">Caenorhabditis japonica</name>
    <dbReference type="NCBI Taxonomy" id="281687"/>
    <lineage>
        <taxon>Eukaryota</taxon>
        <taxon>Metazoa</taxon>
        <taxon>Ecdysozoa</taxon>
        <taxon>Nematoda</taxon>
        <taxon>Chromadorea</taxon>
        <taxon>Rhabditida</taxon>
        <taxon>Rhabditina</taxon>
        <taxon>Rhabditomorpha</taxon>
        <taxon>Rhabditoidea</taxon>
        <taxon>Rhabditidae</taxon>
        <taxon>Peloderinae</taxon>
        <taxon>Caenorhabditis</taxon>
    </lineage>
</organism>
<reference evidence="2" key="1">
    <citation type="submission" date="2010-08" db="EMBL/GenBank/DDBJ databases">
        <authorList>
            <consortium name="Caenorhabditis japonica Sequencing Consortium"/>
            <person name="Wilson R.K."/>
        </authorList>
    </citation>
    <scope>NUCLEOTIDE SEQUENCE [LARGE SCALE GENOMIC DNA]</scope>
    <source>
        <strain evidence="2">DF5081</strain>
    </source>
</reference>
<accession>A0A8R1IRK3</accession>
<dbReference type="AlphaFoldDB" id="A0A8R1IRK3"/>
<keyword evidence="2" id="KW-1185">Reference proteome</keyword>
<proteinExistence type="predicted"/>